<dbReference type="EMBL" id="UZAU01000693">
    <property type="status" value="NOT_ANNOTATED_CDS"/>
    <property type="molecule type" value="Genomic_DNA"/>
</dbReference>
<reference evidence="2" key="1">
    <citation type="submission" date="2018-11" db="EMBL/GenBank/DDBJ databases">
        <authorList>
            <person name="Grassa J C."/>
        </authorList>
    </citation>
    <scope>NUCLEOTIDE SEQUENCE [LARGE SCALE GENOMIC DNA]</scope>
</reference>
<evidence type="ECO:0000313" key="2">
    <source>
        <dbReference type="EnsemblPlants" id="cds.evm.model.08.819"/>
    </source>
</evidence>
<reference evidence="2" key="2">
    <citation type="submission" date="2021-03" db="UniProtKB">
        <authorList>
            <consortium name="EnsemblPlants"/>
        </authorList>
    </citation>
    <scope>IDENTIFICATION</scope>
</reference>
<evidence type="ECO:0000313" key="3">
    <source>
        <dbReference type="Proteomes" id="UP000596661"/>
    </source>
</evidence>
<proteinExistence type="predicted"/>
<keyword evidence="3" id="KW-1185">Reference proteome</keyword>
<name>A0A803QCG7_CANSA</name>
<protein>
    <submittedName>
        <fullName evidence="2">Uncharacterized protein</fullName>
    </submittedName>
</protein>
<dbReference type="Gramene" id="evm.model.08.819">
    <property type="protein sequence ID" value="cds.evm.model.08.819"/>
    <property type="gene ID" value="evm.TU.08.819"/>
</dbReference>
<dbReference type="AlphaFoldDB" id="A0A803QCG7"/>
<organism evidence="2 3">
    <name type="scientific">Cannabis sativa</name>
    <name type="common">Hemp</name>
    <name type="synonym">Marijuana</name>
    <dbReference type="NCBI Taxonomy" id="3483"/>
    <lineage>
        <taxon>Eukaryota</taxon>
        <taxon>Viridiplantae</taxon>
        <taxon>Streptophyta</taxon>
        <taxon>Embryophyta</taxon>
        <taxon>Tracheophyta</taxon>
        <taxon>Spermatophyta</taxon>
        <taxon>Magnoliopsida</taxon>
        <taxon>eudicotyledons</taxon>
        <taxon>Gunneridae</taxon>
        <taxon>Pentapetalae</taxon>
        <taxon>rosids</taxon>
        <taxon>fabids</taxon>
        <taxon>Rosales</taxon>
        <taxon>Cannabaceae</taxon>
        <taxon>Cannabis</taxon>
    </lineage>
</organism>
<evidence type="ECO:0000256" key="1">
    <source>
        <dbReference type="SAM" id="MobiDB-lite"/>
    </source>
</evidence>
<feature type="compositionally biased region" description="Polar residues" evidence="1">
    <location>
        <begin position="52"/>
        <end position="63"/>
    </location>
</feature>
<feature type="compositionally biased region" description="Basic and acidic residues" evidence="1">
    <location>
        <begin position="1"/>
        <end position="25"/>
    </location>
</feature>
<feature type="region of interest" description="Disordered" evidence="1">
    <location>
        <begin position="1"/>
        <end position="82"/>
    </location>
</feature>
<accession>A0A803QCG7</accession>
<feature type="compositionally biased region" description="Basic and acidic residues" evidence="1">
    <location>
        <begin position="137"/>
        <end position="156"/>
    </location>
</feature>
<sequence length="169" mass="19150">MAGNRENVDTPHEEITFRPGKEPMGSRRPFNSQSERTTHLRRTQPEGGPGILSTSSRRTQNPGTRHEKPRMNIGRPLLNQVGEDGAYDPTKYIPIVELENCQLRCRLKEANCRNAELEHEAAATRMTRENNIQNQPDPRERGSRGRPHDSRTRGQETAEGNPRCSGRTT</sequence>
<dbReference type="EnsemblPlants" id="evm.model.08.819">
    <property type="protein sequence ID" value="cds.evm.model.08.819"/>
    <property type="gene ID" value="evm.TU.08.819"/>
</dbReference>
<feature type="region of interest" description="Disordered" evidence="1">
    <location>
        <begin position="123"/>
        <end position="169"/>
    </location>
</feature>
<dbReference type="Proteomes" id="UP000596661">
    <property type="component" value="Chromosome 8"/>
</dbReference>